<dbReference type="InterPro" id="IPR038379">
    <property type="entry name" value="SecE_sf"/>
</dbReference>
<sequence length="59" mass="6814">MKRFWNFLKSVVAEMKVVVWPNAKQTRTDTSIVVWTTIFFAIFLGVIDWAIQAALKLLA</sequence>
<dbReference type="EMBL" id="JOJZ01000019">
    <property type="protein sequence ID" value="KID41715.1"/>
    <property type="molecule type" value="Genomic_DNA"/>
</dbReference>
<dbReference type="OrthoDB" id="9813233at2"/>
<dbReference type="GO" id="GO:0065002">
    <property type="term" value="P:intracellular protein transmembrane transport"/>
    <property type="evidence" value="ECO:0007669"/>
    <property type="project" value="UniProtKB-UniRule"/>
</dbReference>
<keyword evidence="5 9" id="KW-0653">Protein transport</keyword>
<dbReference type="NCBIfam" id="TIGR00964">
    <property type="entry name" value="secE_bact"/>
    <property type="match status" value="1"/>
</dbReference>
<keyword evidence="8 9" id="KW-0472">Membrane</keyword>
<keyword evidence="3 9" id="KW-1003">Cell membrane</keyword>
<accession>A0A0C1LXY8</accession>
<dbReference type="Gene3D" id="1.20.5.1030">
    <property type="entry name" value="Preprotein translocase secy subunit"/>
    <property type="match status" value="1"/>
</dbReference>
<dbReference type="RefSeq" id="WP_010021772.1">
    <property type="nucleotide sequence ID" value="NZ_AZDS01000003.1"/>
</dbReference>
<dbReference type="HAMAP" id="MF_00422">
    <property type="entry name" value="SecE"/>
    <property type="match status" value="1"/>
</dbReference>
<evidence type="ECO:0000313" key="12">
    <source>
        <dbReference type="Proteomes" id="UP000031397"/>
    </source>
</evidence>
<dbReference type="Proteomes" id="UP000031397">
    <property type="component" value="Unassembled WGS sequence"/>
</dbReference>
<evidence type="ECO:0000313" key="10">
    <source>
        <dbReference type="EMBL" id="KID41715.1"/>
    </source>
</evidence>
<evidence type="ECO:0000256" key="4">
    <source>
        <dbReference type="ARBA" id="ARBA00022692"/>
    </source>
</evidence>
<dbReference type="GeneID" id="74913622"/>
<comment type="function">
    <text evidence="9">Essential subunit of the Sec protein translocation channel SecYEG. Clamps together the 2 halves of SecY. May contact the channel plug during translocation.</text>
</comment>
<evidence type="ECO:0000256" key="1">
    <source>
        <dbReference type="ARBA" id="ARBA00004370"/>
    </source>
</evidence>
<dbReference type="PANTHER" id="PTHR33910">
    <property type="entry name" value="PROTEIN TRANSLOCASE SUBUNIT SECE"/>
    <property type="match status" value="1"/>
</dbReference>
<dbReference type="GO" id="GO:0009306">
    <property type="term" value="P:protein secretion"/>
    <property type="evidence" value="ECO:0007669"/>
    <property type="project" value="UniProtKB-UniRule"/>
</dbReference>
<evidence type="ECO:0000256" key="9">
    <source>
        <dbReference type="HAMAP-Rule" id="MF_00422"/>
    </source>
</evidence>
<dbReference type="AlphaFoldDB" id="A0A0C1LXY8"/>
<dbReference type="GO" id="GO:0043952">
    <property type="term" value="P:protein transport by the Sec complex"/>
    <property type="evidence" value="ECO:0007669"/>
    <property type="project" value="UniProtKB-UniRule"/>
</dbReference>
<evidence type="ECO:0000256" key="8">
    <source>
        <dbReference type="ARBA" id="ARBA00023136"/>
    </source>
</evidence>
<keyword evidence="12" id="KW-1185">Reference proteome</keyword>
<dbReference type="PATRIC" id="fig|1614.7.peg.912"/>
<evidence type="ECO:0000256" key="2">
    <source>
        <dbReference type="ARBA" id="ARBA00022448"/>
    </source>
</evidence>
<evidence type="ECO:0000313" key="11">
    <source>
        <dbReference type="EMBL" id="QFX93020.1"/>
    </source>
</evidence>
<evidence type="ECO:0000256" key="5">
    <source>
        <dbReference type="ARBA" id="ARBA00022927"/>
    </source>
</evidence>
<keyword evidence="4 9" id="KW-0812">Transmembrane</keyword>
<keyword evidence="7 9" id="KW-0811">Translocation</keyword>
<dbReference type="InterPro" id="IPR001901">
    <property type="entry name" value="Translocase_SecE/Sec61-g"/>
</dbReference>
<dbReference type="GO" id="GO:0008320">
    <property type="term" value="F:protein transmembrane transporter activity"/>
    <property type="evidence" value="ECO:0007669"/>
    <property type="project" value="UniProtKB-UniRule"/>
</dbReference>
<evidence type="ECO:0000313" key="13">
    <source>
        <dbReference type="Proteomes" id="UP000327194"/>
    </source>
</evidence>
<keyword evidence="2 9" id="KW-0813">Transport</keyword>
<comment type="similarity">
    <text evidence="9">Belongs to the SecE/SEC61-gamma family.</text>
</comment>
<comment type="subunit">
    <text evidence="9">Component of the Sec protein translocase complex. Heterotrimer consisting of SecY, SecE and SecG subunits. The heterotrimers can form oligomers, although 1 heterotrimer is thought to be able to translocate proteins. Interacts with the ribosome. Interacts with SecDF, and other proteins may be involved. Interacts with SecA.</text>
</comment>
<gene>
    <name evidence="9 11" type="primary">secE</name>
    <name evidence="11" type="ORF">LF543_05450</name>
    <name evidence="10" type="ORF">LfDm3_0957</name>
</gene>
<reference evidence="10 12" key="1">
    <citation type="submission" date="2014-06" db="EMBL/GenBank/DDBJ databases">
        <title>Functional and comparative genomic analyses of the Drosophila gut microbiota identify candidate symbiosis factors.</title>
        <authorList>
            <person name="Newell P.D."/>
            <person name="Chaston J.M."/>
            <person name="Douglas A.E."/>
        </authorList>
    </citation>
    <scope>NUCLEOTIDE SEQUENCE [LARGE SCALE GENOMIC DNA]</scope>
    <source>
        <strain evidence="10 12">DmCS_002</strain>
    </source>
</reference>
<dbReference type="GO" id="GO:0006605">
    <property type="term" value="P:protein targeting"/>
    <property type="evidence" value="ECO:0007669"/>
    <property type="project" value="UniProtKB-UniRule"/>
</dbReference>
<evidence type="ECO:0000256" key="3">
    <source>
        <dbReference type="ARBA" id="ARBA00022475"/>
    </source>
</evidence>
<evidence type="ECO:0000256" key="7">
    <source>
        <dbReference type="ARBA" id="ARBA00023010"/>
    </source>
</evidence>
<protein>
    <recommendedName>
        <fullName evidence="9">Protein translocase subunit SecE</fullName>
    </recommendedName>
</protein>
<dbReference type="GO" id="GO:0005886">
    <property type="term" value="C:plasma membrane"/>
    <property type="evidence" value="ECO:0007669"/>
    <property type="project" value="UniProtKB-SubCell"/>
</dbReference>
<keyword evidence="6 9" id="KW-1133">Transmembrane helix</keyword>
<dbReference type="KEGG" id="lfv:LF543_05450"/>
<reference evidence="11 13" key="2">
    <citation type="submission" date="2019-10" db="EMBL/GenBank/DDBJ databases">
        <title>Genome sequencing of Lactobacillus fructivorans.</title>
        <authorList>
            <person name="Kim K."/>
        </authorList>
    </citation>
    <scope>NUCLEOTIDE SEQUENCE [LARGE SCALE GENOMIC DNA]</scope>
    <source>
        <strain evidence="11 13">LF543</strain>
    </source>
</reference>
<dbReference type="InterPro" id="IPR005807">
    <property type="entry name" value="SecE_bac"/>
</dbReference>
<dbReference type="EMBL" id="CP045562">
    <property type="protein sequence ID" value="QFX93020.1"/>
    <property type="molecule type" value="Genomic_DNA"/>
</dbReference>
<feature type="transmembrane region" description="Helical" evidence="9">
    <location>
        <begin position="32"/>
        <end position="51"/>
    </location>
</feature>
<dbReference type="Proteomes" id="UP000327194">
    <property type="component" value="Chromosome"/>
</dbReference>
<proteinExistence type="inferred from homology"/>
<name>A0A0C1LXY8_9LACO</name>
<organism evidence="10 12">
    <name type="scientific">Fructilactobacillus fructivorans</name>
    <dbReference type="NCBI Taxonomy" id="1614"/>
    <lineage>
        <taxon>Bacteria</taxon>
        <taxon>Bacillati</taxon>
        <taxon>Bacillota</taxon>
        <taxon>Bacilli</taxon>
        <taxon>Lactobacillales</taxon>
        <taxon>Lactobacillaceae</taxon>
        <taxon>Fructilactobacillus</taxon>
    </lineage>
</organism>
<dbReference type="PANTHER" id="PTHR33910:SF1">
    <property type="entry name" value="PROTEIN TRANSLOCASE SUBUNIT SECE"/>
    <property type="match status" value="1"/>
</dbReference>
<evidence type="ECO:0000256" key="6">
    <source>
        <dbReference type="ARBA" id="ARBA00022989"/>
    </source>
</evidence>
<comment type="subcellular location">
    <subcellularLocation>
        <location evidence="9">Cell membrane</location>
        <topology evidence="9">Single-pass membrane protein</topology>
    </subcellularLocation>
    <subcellularLocation>
        <location evidence="1">Membrane</location>
    </subcellularLocation>
</comment>
<dbReference type="Pfam" id="PF00584">
    <property type="entry name" value="SecE"/>
    <property type="match status" value="1"/>
</dbReference>